<protein>
    <submittedName>
        <fullName evidence="12">ABC transporter ATP-binding protein</fullName>
    </submittedName>
</protein>
<dbReference type="Gene3D" id="1.20.1560.10">
    <property type="entry name" value="ABC transporter type 1, transmembrane domain"/>
    <property type="match status" value="1"/>
</dbReference>
<dbReference type="Proteomes" id="UP000663505">
    <property type="component" value="Chromosome"/>
</dbReference>
<proteinExistence type="predicted"/>
<feature type="domain" description="ABC transporter" evidence="10">
    <location>
        <begin position="336"/>
        <end position="569"/>
    </location>
</feature>
<keyword evidence="7 9" id="KW-1133">Transmembrane helix</keyword>
<dbReference type="PROSITE" id="PS00211">
    <property type="entry name" value="ABC_TRANSPORTER_1"/>
    <property type="match status" value="1"/>
</dbReference>
<dbReference type="InterPro" id="IPR017871">
    <property type="entry name" value="ABC_transporter-like_CS"/>
</dbReference>
<organism evidence="12 13">
    <name type="scientific">Alicyclobacillus mengziensis</name>
    <dbReference type="NCBI Taxonomy" id="2931921"/>
    <lineage>
        <taxon>Bacteria</taxon>
        <taxon>Bacillati</taxon>
        <taxon>Bacillota</taxon>
        <taxon>Bacilli</taxon>
        <taxon>Bacillales</taxon>
        <taxon>Alicyclobacillaceae</taxon>
        <taxon>Alicyclobacillus</taxon>
    </lineage>
</organism>
<feature type="transmembrane region" description="Helical" evidence="9">
    <location>
        <begin position="15"/>
        <end position="36"/>
    </location>
</feature>
<keyword evidence="3" id="KW-1003">Cell membrane</keyword>
<reference evidence="12 13" key="1">
    <citation type="submission" date="2021-02" db="EMBL/GenBank/DDBJ databases">
        <title>Alicyclobacillus curvatus sp. nov. and Alicyclobacillus mengziensis sp. nov., two acidophilic bacteria isolated from acid mine drainage.</title>
        <authorList>
            <person name="Huang Y."/>
        </authorList>
    </citation>
    <scope>NUCLEOTIDE SEQUENCE [LARGE SCALE GENOMIC DNA]</scope>
    <source>
        <strain evidence="12 13">S30H14</strain>
    </source>
</reference>
<evidence type="ECO:0000313" key="12">
    <source>
        <dbReference type="EMBL" id="QSO46446.1"/>
    </source>
</evidence>
<dbReference type="InterPro" id="IPR036640">
    <property type="entry name" value="ABC1_TM_sf"/>
</dbReference>
<dbReference type="Gene3D" id="3.40.50.300">
    <property type="entry name" value="P-loop containing nucleotide triphosphate hydrolases"/>
    <property type="match status" value="1"/>
</dbReference>
<feature type="domain" description="ABC transmembrane type-1" evidence="11">
    <location>
        <begin position="21"/>
        <end position="303"/>
    </location>
</feature>
<dbReference type="GO" id="GO:0005524">
    <property type="term" value="F:ATP binding"/>
    <property type="evidence" value="ECO:0007669"/>
    <property type="project" value="UniProtKB-KW"/>
</dbReference>
<evidence type="ECO:0000259" key="11">
    <source>
        <dbReference type="PROSITE" id="PS50929"/>
    </source>
</evidence>
<dbReference type="PANTHER" id="PTHR43394:SF1">
    <property type="entry name" value="ATP-BINDING CASSETTE SUB-FAMILY B MEMBER 10, MITOCHONDRIAL"/>
    <property type="match status" value="1"/>
</dbReference>
<dbReference type="Pfam" id="PF00664">
    <property type="entry name" value="ABC_membrane"/>
    <property type="match status" value="1"/>
</dbReference>
<feature type="transmembrane region" description="Helical" evidence="9">
    <location>
        <begin position="129"/>
        <end position="152"/>
    </location>
</feature>
<evidence type="ECO:0000259" key="10">
    <source>
        <dbReference type="PROSITE" id="PS50893"/>
    </source>
</evidence>
<keyword evidence="13" id="KW-1185">Reference proteome</keyword>
<dbReference type="GO" id="GO:0016887">
    <property type="term" value="F:ATP hydrolysis activity"/>
    <property type="evidence" value="ECO:0007669"/>
    <property type="project" value="InterPro"/>
</dbReference>
<evidence type="ECO:0000256" key="9">
    <source>
        <dbReference type="SAM" id="Phobius"/>
    </source>
</evidence>
<feature type="transmembrane region" description="Helical" evidence="9">
    <location>
        <begin position="243"/>
        <end position="265"/>
    </location>
</feature>
<evidence type="ECO:0000256" key="5">
    <source>
        <dbReference type="ARBA" id="ARBA00022741"/>
    </source>
</evidence>
<comment type="subcellular location">
    <subcellularLocation>
        <location evidence="1">Cell membrane</location>
        <topology evidence="1">Multi-pass membrane protein</topology>
    </subcellularLocation>
</comment>
<evidence type="ECO:0000256" key="1">
    <source>
        <dbReference type="ARBA" id="ARBA00004651"/>
    </source>
</evidence>
<dbReference type="KEGG" id="afx:JZ786_18520"/>
<dbReference type="InterPro" id="IPR003439">
    <property type="entry name" value="ABC_transporter-like_ATP-bd"/>
</dbReference>
<dbReference type="SMART" id="SM00382">
    <property type="entry name" value="AAA"/>
    <property type="match status" value="1"/>
</dbReference>
<dbReference type="SUPFAM" id="SSF90123">
    <property type="entry name" value="ABC transporter transmembrane region"/>
    <property type="match status" value="1"/>
</dbReference>
<dbReference type="AlphaFoldDB" id="A0A9X7VWM9"/>
<evidence type="ECO:0000256" key="6">
    <source>
        <dbReference type="ARBA" id="ARBA00022840"/>
    </source>
</evidence>
<sequence>MTSVFRRLSRFYRPYLWWLYVSLALLVIATALGLVYPYLLKTIVNQVIMAGHYKELPLLIAGILVAAFLKDIFNFLYQYLGQVFGAKSGLDLRNALYRKLNTQSFSYYDQVHTGDLMSRMTADLDAFRMFLAFGINNLVNLVLTIVFGIGLMVSMNGWLALVIACLMPILAVTAVRFDGQLRPTYRRIRKTLGTLNSGVQETIMGMRTVKSFAKEDREIIKFTDRNDSYFDANMGATHLWKKFFPFIEFIGNFGVVLILFVGGLLVMHHKGLNLGDLVAFLSVVWSLIWPLSNLGFFLNNLTQAVAAGDRLLEVLEAPDELASQGGKHEAQILGQVELERVTMQYGAETVLADVSLTAEPGETIALVGLTGAGKSTLVNLLPRFYDVHSGSVRIDGVDVREWDLQTLRNQISVVFQEPFLFSTTIFSNIAYGNPSATMEDVRRAAEMADAAEFIERLPEGYYTLVGERGLGLSGGQKQRLALARAILMNPSVLILDDATSAVDMETEYKIQQDLERVMKGRTTFIIAHRISSVKRANQILVIEQGRVVQRGTHDELLQQTGGLYRKIFDMQFQDFESVTQSASGFGGIAVSGGGGGHE</sequence>
<name>A0A9X7VWM9_9BACL</name>
<dbReference type="PROSITE" id="PS50929">
    <property type="entry name" value="ABC_TM1F"/>
    <property type="match status" value="1"/>
</dbReference>
<dbReference type="InterPro" id="IPR039421">
    <property type="entry name" value="Type_1_exporter"/>
</dbReference>
<dbReference type="Pfam" id="PF00005">
    <property type="entry name" value="ABC_tran"/>
    <property type="match status" value="1"/>
</dbReference>
<dbReference type="PROSITE" id="PS50893">
    <property type="entry name" value="ABC_TRANSPORTER_2"/>
    <property type="match status" value="1"/>
</dbReference>
<evidence type="ECO:0000256" key="8">
    <source>
        <dbReference type="ARBA" id="ARBA00023136"/>
    </source>
</evidence>
<dbReference type="SUPFAM" id="SSF52540">
    <property type="entry name" value="P-loop containing nucleoside triphosphate hydrolases"/>
    <property type="match status" value="1"/>
</dbReference>
<feature type="transmembrane region" description="Helical" evidence="9">
    <location>
        <begin position="56"/>
        <end position="77"/>
    </location>
</feature>
<dbReference type="RefSeq" id="WP_206655815.1">
    <property type="nucleotide sequence ID" value="NZ_CP071182.1"/>
</dbReference>
<keyword evidence="5" id="KW-0547">Nucleotide-binding</keyword>
<evidence type="ECO:0000256" key="2">
    <source>
        <dbReference type="ARBA" id="ARBA00022448"/>
    </source>
</evidence>
<dbReference type="CDD" id="cd18542">
    <property type="entry name" value="ABC_6TM_YknU_like"/>
    <property type="match status" value="1"/>
</dbReference>
<dbReference type="GO" id="GO:0015421">
    <property type="term" value="F:ABC-type oligopeptide transporter activity"/>
    <property type="evidence" value="ECO:0007669"/>
    <property type="project" value="TreeGrafter"/>
</dbReference>
<dbReference type="PANTHER" id="PTHR43394">
    <property type="entry name" value="ATP-DEPENDENT PERMEASE MDL1, MITOCHONDRIAL"/>
    <property type="match status" value="1"/>
</dbReference>
<accession>A0A9X7VWM9</accession>
<dbReference type="FunFam" id="3.40.50.300:FF:000221">
    <property type="entry name" value="Multidrug ABC transporter ATP-binding protein"/>
    <property type="match status" value="1"/>
</dbReference>
<dbReference type="InterPro" id="IPR027417">
    <property type="entry name" value="P-loop_NTPase"/>
</dbReference>
<keyword evidence="6 12" id="KW-0067">ATP-binding</keyword>
<dbReference type="InterPro" id="IPR003593">
    <property type="entry name" value="AAA+_ATPase"/>
</dbReference>
<keyword evidence="2" id="KW-0813">Transport</keyword>
<dbReference type="GO" id="GO:0005886">
    <property type="term" value="C:plasma membrane"/>
    <property type="evidence" value="ECO:0007669"/>
    <property type="project" value="UniProtKB-SubCell"/>
</dbReference>
<evidence type="ECO:0000256" key="3">
    <source>
        <dbReference type="ARBA" id="ARBA00022475"/>
    </source>
</evidence>
<feature type="transmembrane region" description="Helical" evidence="9">
    <location>
        <begin position="277"/>
        <end position="298"/>
    </location>
</feature>
<evidence type="ECO:0000313" key="13">
    <source>
        <dbReference type="Proteomes" id="UP000663505"/>
    </source>
</evidence>
<evidence type="ECO:0000256" key="4">
    <source>
        <dbReference type="ARBA" id="ARBA00022692"/>
    </source>
</evidence>
<keyword evidence="8 9" id="KW-0472">Membrane</keyword>
<dbReference type="EMBL" id="CP071182">
    <property type="protein sequence ID" value="QSO46446.1"/>
    <property type="molecule type" value="Genomic_DNA"/>
</dbReference>
<keyword evidence="4 9" id="KW-0812">Transmembrane</keyword>
<dbReference type="InterPro" id="IPR011527">
    <property type="entry name" value="ABC1_TM_dom"/>
</dbReference>
<gene>
    <name evidence="12" type="ORF">JZ786_18520</name>
</gene>
<evidence type="ECO:0000256" key="7">
    <source>
        <dbReference type="ARBA" id="ARBA00022989"/>
    </source>
</evidence>
<feature type="transmembrane region" description="Helical" evidence="9">
    <location>
        <begin position="158"/>
        <end position="177"/>
    </location>
</feature>